<dbReference type="AlphaFoldDB" id="I0H3G6"/>
<reference evidence="2 3" key="1">
    <citation type="submission" date="2012-02" db="EMBL/GenBank/DDBJ databases">
        <title>Complete genome sequence of Actinoplanes missouriensis 431 (= NBRC 102363).</title>
        <authorList>
            <person name="Ohnishi Y."/>
            <person name="Ishikawa J."/>
            <person name="Sekine M."/>
            <person name="Hosoyama A."/>
            <person name="Harada T."/>
            <person name="Narita H."/>
            <person name="Hata T."/>
            <person name="Konno Y."/>
            <person name="Tutikane K."/>
            <person name="Fujita N."/>
            <person name="Horinouchi S."/>
            <person name="Hayakawa M."/>
        </authorList>
    </citation>
    <scope>NUCLEOTIDE SEQUENCE [LARGE SCALE GENOMIC DNA]</scope>
    <source>
        <strain evidence="3">ATCC 14538 / DSM 43046 / CBS 188.64 / JCM 3121 / NBRC 102363 / NCIMB 12654 / NRRL B-3342 / UNCC 431</strain>
    </source>
</reference>
<dbReference type="eggNOG" id="COG0457">
    <property type="taxonomic scope" value="Bacteria"/>
</dbReference>
<feature type="compositionally biased region" description="Low complexity" evidence="1">
    <location>
        <begin position="190"/>
        <end position="206"/>
    </location>
</feature>
<dbReference type="Gene3D" id="1.25.40.10">
    <property type="entry name" value="Tetratricopeptide repeat domain"/>
    <property type="match status" value="1"/>
</dbReference>
<sequence>MGIRELMRRRSTLRGFAPWERPESMAGDRAEQGIQYLTSALGRWHPDTVQARQKLRWWLRKEGDPAAARRLAEEEVAGRAAEYGADHPDTLAARRELVQITAEAAGRPAAIAEARALSDDMRRVLGPTHKDTLLVRREVGYLLRDNGTWRRRSRCTPRCSPSWRRCNRPGSRTCARPGTPLRSPWSATATRNRPSSTSSGRSRPSG</sequence>
<keyword evidence="3" id="KW-1185">Reference proteome</keyword>
<gene>
    <name evidence="2" type="ordered locus">AMIS_23330</name>
</gene>
<evidence type="ECO:0000313" key="3">
    <source>
        <dbReference type="Proteomes" id="UP000007882"/>
    </source>
</evidence>
<evidence type="ECO:0000256" key="1">
    <source>
        <dbReference type="SAM" id="MobiDB-lite"/>
    </source>
</evidence>
<dbReference type="InterPro" id="IPR053137">
    <property type="entry name" value="NLR-like"/>
</dbReference>
<proteinExistence type="predicted"/>
<dbReference type="PANTHER" id="PTHR46082:SF6">
    <property type="entry name" value="AAA+ ATPASE DOMAIN-CONTAINING PROTEIN-RELATED"/>
    <property type="match status" value="1"/>
</dbReference>
<dbReference type="InterPro" id="IPR011990">
    <property type="entry name" value="TPR-like_helical_dom_sf"/>
</dbReference>
<dbReference type="Proteomes" id="UP000007882">
    <property type="component" value="Chromosome"/>
</dbReference>
<dbReference type="KEGG" id="ams:AMIS_23330"/>
<evidence type="ECO:0008006" key="4">
    <source>
        <dbReference type="Google" id="ProtNLM"/>
    </source>
</evidence>
<name>I0H3G6_ACTM4</name>
<dbReference type="PANTHER" id="PTHR46082">
    <property type="entry name" value="ATP/GTP-BINDING PROTEIN-RELATED"/>
    <property type="match status" value="1"/>
</dbReference>
<feature type="region of interest" description="Disordered" evidence="1">
    <location>
        <begin position="166"/>
        <end position="206"/>
    </location>
</feature>
<protein>
    <recommendedName>
        <fullName evidence="4">Tetratricopeptide repeat protein</fullName>
    </recommendedName>
</protein>
<accession>I0H3G6</accession>
<evidence type="ECO:0000313" key="2">
    <source>
        <dbReference type="EMBL" id="BAL87553.1"/>
    </source>
</evidence>
<dbReference type="STRING" id="512565.AMIS_23330"/>
<dbReference type="HOGENOM" id="CLU_1329611_0_0_11"/>
<organism evidence="2 3">
    <name type="scientific">Actinoplanes missouriensis (strain ATCC 14538 / DSM 43046 / CBS 188.64 / JCM 3121 / NBRC 102363 / NCIMB 12654 / NRRL B-3342 / UNCC 431)</name>
    <dbReference type="NCBI Taxonomy" id="512565"/>
    <lineage>
        <taxon>Bacteria</taxon>
        <taxon>Bacillati</taxon>
        <taxon>Actinomycetota</taxon>
        <taxon>Actinomycetes</taxon>
        <taxon>Micromonosporales</taxon>
        <taxon>Micromonosporaceae</taxon>
        <taxon>Actinoplanes</taxon>
    </lineage>
</organism>
<dbReference type="EMBL" id="AP012319">
    <property type="protein sequence ID" value="BAL87553.1"/>
    <property type="molecule type" value="Genomic_DNA"/>
</dbReference>